<dbReference type="InterPro" id="IPR028259">
    <property type="entry name" value="AP2-like_int_N"/>
</dbReference>
<dbReference type="InterPro" id="IPR011010">
    <property type="entry name" value="DNA_brk_join_enz"/>
</dbReference>
<dbReference type="InterPro" id="IPR010998">
    <property type="entry name" value="Integrase_recombinase_N"/>
</dbReference>
<dbReference type="EMBL" id="CP151632">
    <property type="protein sequence ID" value="WZO35164.1"/>
    <property type="molecule type" value="Genomic_DNA"/>
</dbReference>
<name>A0AAU6SED6_9MICO</name>
<sequence length="203" mass="22933">MLGKGIETVAVNWEAGGDRWRVVDVDSPPDRALLDRPTSYCLTLWAFHTNKVRYAYGKRRVPRVQVWSSVPRALPAPRQTDKRGFRTKREAENFLASVETPKLRGEWVDPSRSRVRFSEIAEAWYASKIRVKPTRSGYRNSLDKHVLPEWVDVRIVDIDHAQVQSGVARLSTTHSASSTRNVFLVVSGALASHKRAPLPCGIC</sequence>
<dbReference type="AlphaFoldDB" id="A0AAU6SED6"/>
<evidence type="ECO:0000313" key="3">
    <source>
        <dbReference type="EMBL" id="WZO35164.1"/>
    </source>
</evidence>
<reference evidence="3" key="1">
    <citation type="submission" date="2024-04" db="EMBL/GenBank/DDBJ databases">
        <authorList>
            <person name="Roder T."/>
            <person name="Oberhansli S."/>
            <person name="Kreuzer M."/>
        </authorList>
    </citation>
    <scope>NUCLEOTIDE SEQUENCE</scope>
    <source>
        <strain evidence="3">LWS13-1.2</strain>
    </source>
</reference>
<dbReference type="RefSeq" id="WP_349426000.1">
    <property type="nucleotide sequence ID" value="NZ_CP151632.1"/>
</dbReference>
<keyword evidence="1 3" id="KW-0238">DNA-binding</keyword>
<gene>
    <name evidence="3" type="ORF">MRBLWS13_002849</name>
</gene>
<protein>
    <submittedName>
        <fullName evidence="3">Arm DNA-binding domain-containing protein</fullName>
    </submittedName>
</protein>
<dbReference type="Gene3D" id="1.10.150.130">
    <property type="match status" value="1"/>
</dbReference>
<proteinExistence type="predicted"/>
<dbReference type="GO" id="GO:0003677">
    <property type="term" value="F:DNA binding"/>
    <property type="evidence" value="ECO:0007669"/>
    <property type="project" value="UniProtKB-KW"/>
</dbReference>
<dbReference type="SUPFAM" id="SSF56349">
    <property type="entry name" value="DNA breaking-rejoining enzymes"/>
    <property type="match status" value="1"/>
</dbReference>
<evidence type="ECO:0000259" key="2">
    <source>
        <dbReference type="Pfam" id="PF14657"/>
    </source>
</evidence>
<dbReference type="Pfam" id="PF14657">
    <property type="entry name" value="Arm-DNA-bind_4"/>
    <property type="match status" value="1"/>
</dbReference>
<accession>A0AAU6SED6</accession>
<feature type="domain" description="AP2-like integrase N-terminal" evidence="2">
    <location>
        <begin position="78"/>
        <end position="100"/>
    </location>
</feature>
<organism evidence="3">
    <name type="scientific">Microbacterium sp. LWS13-1.2</name>
    <dbReference type="NCBI Taxonomy" id="3135264"/>
    <lineage>
        <taxon>Bacteria</taxon>
        <taxon>Bacillati</taxon>
        <taxon>Actinomycetota</taxon>
        <taxon>Actinomycetes</taxon>
        <taxon>Micrococcales</taxon>
        <taxon>Microbacteriaceae</taxon>
        <taxon>Microbacterium</taxon>
    </lineage>
</organism>
<evidence type="ECO:0000256" key="1">
    <source>
        <dbReference type="ARBA" id="ARBA00023125"/>
    </source>
</evidence>